<protein>
    <submittedName>
        <fullName evidence="2">2-methylcitrate dehydratase</fullName>
    </submittedName>
</protein>
<feature type="compositionally biased region" description="Basic and acidic residues" evidence="1">
    <location>
        <begin position="538"/>
        <end position="550"/>
    </location>
</feature>
<feature type="compositionally biased region" description="Basic and acidic residues" evidence="1">
    <location>
        <begin position="563"/>
        <end position="579"/>
    </location>
</feature>
<evidence type="ECO:0000256" key="1">
    <source>
        <dbReference type="SAM" id="MobiDB-lite"/>
    </source>
</evidence>
<dbReference type="OrthoDB" id="3355480at2759"/>
<dbReference type="Gene3D" id="3.30.559.30">
    <property type="entry name" value="Nonribosomal peptide synthetase, condensation domain"/>
    <property type="match status" value="1"/>
</dbReference>
<name>A0A5C5FU47_9BASI</name>
<sequence length="701" mass="76421">MPSPSPPPSRPASPPLHGAWSTSTPPKPSSPFAPTQFNSSKATGSEESTPASSHLASIETAFTTPDSAKSPASHDALFTRVGEASVKPPRGFEYLEKSFQLETGQGARTFEWETFVSATSSDGALESPRVRYTRRLGPTEASYYLGSRGEGIEGGVNDMYLHLGFKARSSLVTPDRVLDAWTEVTRRHALLTSSVQFKDYYDTRFVYDAPADLREARLKAAAHLSLLTGKKGKDLLDDYLNGPRLLSDQRLAHLVISTPEEVLSASETPATGDDDAEQEYDFFLFCTHFIGDGMALHSTANEFFTLLSGVPTSEGVESKNVEAILSARGEEPSQALAGDEATLVARARTLAPAMESKLALPSGWKTFGWAAANVEFGNEQAKLIGGHTFPRARLGTRHTVVPTVSWSADDTRKILAACKRHGVTVAHAMFALSNLAYVRTVEEGRRKPELPVMLYSALNIRPSLAREDPPVDWYHIAISYFNIILPSFLPRDVSPSATFWHHCLSVKAQTARAAKSPFLAPRTALMALEREGRSIGFERADDERREKEARGAMAGLGISGVEGVKKEEVEQTQRQKSVEGGETQQGQQEKRSDPPQLVEDKDVRPKAPSQALMGLSMLGNLDAMYKHADFHGIRLHTLTTGSRQRPGALLLFAYTFAGRMWVSLGYDENGFEPGVIERWRTALVEGVDEVLVGDGGGSAEA</sequence>
<evidence type="ECO:0000313" key="3">
    <source>
        <dbReference type="Proteomes" id="UP000311382"/>
    </source>
</evidence>
<dbReference type="EMBL" id="SOZI01000071">
    <property type="protein sequence ID" value="TNY20280.1"/>
    <property type="molecule type" value="Genomic_DNA"/>
</dbReference>
<feature type="region of interest" description="Disordered" evidence="1">
    <location>
        <begin position="538"/>
        <end position="557"/>
    </location>
</feature>
<evidence type="ECO:0000313" key="2">
    <source>
        <dbReference type="EMBL" id="TNY20280.1"/>
    </source>
</evidence>
<dbReference type="STRING" id="5288.A0A5C5FU47"/>
<keyword evidence="3" id="KW-1185">Reference proteome</keyword>
<feature type="compositionally biased region" description="Basic and acidic residues" evidence="1">
    <location>
        <begin position="588"/>
        <end position="605"/>
    </location>
</feature>
<feature type="region of interest" description="Disordered" evidence="1">
    <location>
        <begin position="563"/>
        <end position="605"/>
    </location>
</feature>
<dbReference type="Proteomes" id="UP000311382">
    <property type="component" value="Unassembled WGS sequence"/>
</dbReference>
<dbReference type="AlphaFoldDB" id="A0A5C5FU47"/>
<accession>A0A5C5FU47</accession>
<dbReference type="InterPro" id="IPR023213">
    <property type="entry name" value="CAT-like_dom_sf"/>
</dbReference>
<dbReference type="Gene3D" id="3.30.559.10">
    <property type="entry name" value="Chloramphenicol acetyltransferase-like domain"/>
    <property type="match status" value="1"/>
</dbReference>
<dbReference type="PANTHER" id="PTHR28037">
    <property type="entry name" value="ALCOHOL O-ACETYLTRANSFERASE 1-RELATED"/>
    <property type="match status" value="1"/>
</dbReference>
<feature type="compositionally biased region" description="Pro residues" evidence="1">
    <location>
        <begin position="1"/>
        <end position="14"/>
    </location>
</feature>
<dbReference type="InterPro" id="IPR052058">
    <property type="entry name" value="Alcohol_O-acetyltransferase"/>
</dbReference>
<feature type="compositionally biased region" description="Polar residues" evidence="1">
    <location>
        <begin position="32"/>
        <end position="54"/>
    </location>
</feature>
<proteinExistence type="predicted"/>
<feature type="region of interest" description="Disordered" evidence="1">
    <location>
        <begin position="1"/>
        <end position="54"/>
    </location>
</feature>
<dbReference type="PANTHER" id="PTHR28037:SF1">
    <property type="entry name" value="ALCOHOL O-ACETYLTRANSFERASE 1-RELATED"/>
    <property type="match status" value="1"/>
</dbReference>
<reference evidence="2 3" key="1">
    <citation type="submission" date="2019-03" db="EMBL/GenBank/DDBJ databases">
        <title>Rhodosporidium diobovatum UCD-FST 08-225 genome sequencing, assembly, and annotation.</title>
        <authorList>
            <person name="Fakankun I.U."/>
            <person name="Fristensky B."/>
            <person name="Levin D.B."/>
        </authorList>
    </citation>
    <scope>NUCLEOTIDE SEQUENCE [LARGE SCALE GENOMIC DNA]</scope>
    <source>
        <strain evidence="2 3">UCD-FST 08-225</strain>
    </source>
</reference>
<organism evidence="2 3">
    <name type="scientific">Rhodotorula diobovata</name>
    <dbReference type="NCBI Taxonomy" id="5288"/>
    <lineage>
        <taxon>Eukaryota</taxon>
        <taxon>Fungi</taxon>
        <taxon>Dikarya</taxon>
        <taxon>Basidiomycota</taxon>
        <taxon>Pucciniomycotina</taxon>
        <taxon>Microbotryomycetes</taxon>
        <taxon>Sporidiobolales</taxon>
        <taxon>Sporidiobolaceae</taxon>
        <taxon>Rhodotorula</taxon>
    </lineage>
</organism>
<comment type="caution">
    <text evidence="2">The sequence shown here is derived from an EMBL/GenBank/DDBJ whole genome shotgun (WGS) entry which is preliminary data.</text>
</comment>
<gene>
    <name evidence="2" type="ORF">DMC30DRAFT_417121</name>
</gene>